<keyword evidence="5 11" id="KW-0812">Transmembrane</keyword>
<evidence type="ECO:0000256" key="1">
    <source>
        <dbReference type="ARBA" id="ARBA00004141"/>
    </source>
</evidence>
<evidence type="ECO:0000256" key="3">
    <source>
        <dbReference type="ARBA" id="ARBA00022676"/>
    </source>
</evidence>
<feature type="transmembrane region" description="Helical" evidence="11">
    <location>
        <begin position="313"/>
        <end position="336"/>
    </location>
</feature>
<comment type="subcellular location">
    <subcellularLocation>
        <location evidence="1">Membrane</location>
        <topology evidence="1">Multi-pass membrane protein</topology>
    </subcellularLocation>
</comment>
<accession>A0A1M5XIG0</accession>
<feature type="transmembrane region" description="Helical" evidence="11">
    <location>
        <begin position="342"/>
        <end position="365"/>
    </location>
</feature>
<gene>
    <name evidence="12" type="ORF">SAMN02745941_01437</name>
</gene>
<dbReference type="GO" id="GO:0005886">
    <property type="term" value="C:plasma membrane"/>
    <property type="evidence" value="ECO:0007669"/>
    <property type="project" value="TreeGrafter"/>
</dbReference>
<dbReference type="PANTHER" id="PTHR30474">
    <property type="entry name" value="CELL CYCLE PROTEIN"/>
    <property type="match status" value="1"/>
</dbReference>
<dbReference type="RefSeq" id="WP_073018151.1">
    <property type="nucleotide sequence ID" value="NZ_FQXU01000005.1"/>
</dbReference>
<dbReference type="Pfam" id="PF01098">
    <property type="entry name" value="FTSW_RODA_SPOVE"/>
    <property type="match status" value="1"/>
</dbReference>
<evidence type="ECO:0000256" key="5">
    <source>
        <dbReference type="ARBA" id="ARBA00022692"/>
    </source>
</evidence>
<keyword evidence="4" id="KW-0808">Transferase</keyword>
<dbReference type="GO" id="GO:0051301">
    <property type="term" value="P:cell division"/>
    <property type="evidence" value="ECO:0007669"/>
    <property type="project" value="InterPro"/>
</dbReference>
<proteinExistence type="predicted"/>
<dbReference type="PANTHER" id="PTHR30474:SF1">
    <property type="entry name" value="PEPTIDOGLYCAN GLYCOSYLTRANSFERASE MRDB"/>
    <property type="match status" value="1"/>
</dbReference>
<sequence>MLGKLKLDLKILKELDFTLLLASIMTVLFGCLNIYLATKGSPETLNSFKKQLLFLGLSIVVIYFMLLIDYIMLKNYALIFYILSTLLLAVTPFLGKTINGATGWIRIGGFSMQPSELAKIAIIILVAKKLEDMDGKINDVKNFFILAAYIIVPVLFIVKQPDMGMTMVCFFSVLGMFFIAGLDMRIIGGGLLSLVVAIVIVWNSGLIHTYQKARLTSFLNPEADELNTGLQLTQSMIGIGSGGLFGTGADLNINATTGYVAQNVPEKQTDFIFAVVGEHWGTLGAIFLLTLYGIIIYRMLVISRTSKDILGKMICVGFASYFLFAILQNIGMTIGLMPITGITLPLVSSGGSSLLTTMMSIGLVLNIGMRKKKINF</sequence>
<dbReference type="GO" id="GO:0008360">
    <property type="term" value="P:regulation of cell shape"/>
    <property type="evidence" value="ECO:0007669"/>
    <property type="project" value="UniProtKB-KW"/>
</dbReference>
<organism evidence="12 13">
    <name type="scientific">Clostridium intestinale DSM 6191</name>
    <dbReference type="NCBI Taxonomy" id="1121320"/>
    <lineage>
        <taxon>Bacteria</taxon>
        <taxon>Bacillati</taxon>
        <taxon>Bacillota</taxon>
        <taxon>Clostridia</taxon>
        <taxon>Eubacteriales</taxon>
        <taxon>Clostridiaceae</taxon>
        <taxon>Clostridium</taxon>
    </lineage>
</organism>
<feature type="transmembrane region" description="Helical" evidence="11">
    <location>
        <begin position="280"/>
        <end position="301"/>
    </location>
</feature>
<feature type="transmembrane region" description="Helical" evidence="11">
    <location>
        <begin position="52"/>
        <end position="71"/>
    </location>
</feature>
<evidence type="ECO:0000256" key="11">
    <source>
        <dbReference type="SAM" id="Phobius"/>
    </source>
</evidence>
<dbReference type="GO" id="GO:0071555">
    <property type="term" value="P:cell wall organization"/>
    <property type="evidence" value="ECO:0007669"/>
    <property type="project" value="UniProtKB-KW"/>
</dbReference>
<protein>
    <submittedName>
        <fullName evidence="12">Rod shape determining protein RodA</fullName>
    </submittedName>
</protein>
<dbReference type="Proteomes" id="UP000184241">
    <property type="component" value="Unassembled WGS sequence"/>
</dbReference>
<keyword evidence="3" id="KW-0328">Glycosyltransferase</keyword>
<dbReference type="GO" id="GO:0009252">
    <property type="term" value="P:peptidoglycan biosynthetic process"/>
    <property type="evidence" value="ECO:0007669"/>
    <property type="project" value="UniProtKB-KW"/>
</dbReference>
<dbReference type="InterPro" id="IPR018365">
    <property type="entry name" value="Cell_cycle_FtsW-rel_CS"/>
</dbReference>
<keyword evidence="10" id="KW-0961">Cell wall biogenesis/degradation</keyword>
<feature type="transmembrane region" description="Helical" evidence="11">
    <location>
        <begin position="189"/>
        <end position="210"/>
    </location>
</feature>
<evidence type="ECO:0000256" key="6">
    <source>
        <dbReference type="ARBA" id="ARBA00022960"/>
    </source>
</evidence>
<feature type="transmembrane region" description="Helical" evidence="11">
    <location>
        <begin position="139"/>
        <end position="158"/>
    </location>
</feature>
<evidence type="ECO:0000313" key="13">
    <source>
        <dbReference type="Proteomes" id="UP000184241"/>
    </source>
</evidence>
<keyword evidence="2" id="KW-1003">Cell membrane</keyword>
<dbReference type="AlphaFoldDB" id="A0A1M5XIG0"/>
<keyword evidence="9 11" id="KW-0472">Membrane</keyword>
<name>A0A1M5XIG0_9CLOT</name>
<dbReference type="PROSITE" id="PS51257">
    <property type="entry name" value="PROKAR_LIPOPROTEIN"/>
    <property type="match status" value="1"/>
</dbReference>
<dbReference type="InterPro" id="IPR011923">
    <property type="entry name" value="RodA/MrdB"/>
</dbReference>
<keyword evidence="6" id="KW-0133">Cell shape</keyword>
<evidence type="ECO:0000256" key="8">
    <source>
        <dbReference type="ARBA" id="ARBA00022989"/>
    </source>
</evidence>
<dbReference type="PROSITE" id="PS00428">
    <property type="entry name" value="FTSW_RODA_SPOVE"/>
    <property type="match status" value="1"/>
</dbReference>
<evidence type="ECO:0000256" key="2">
    <source>
        <dbReference type="ARBA" id="ARBA00022475"/>
    </source>
</evidence>
<feature type="transmembrane region" description="Helical" evidence="11">
    <location>
        <begin position="15"/>
        <end position="37"/>
    </location>
</feature>
<feature type="transmembrane region" description="Helical" evidence="11">
    <location>
        <begin position="107"/>
        <end position="127"/>
    </location>
</feature>
<dbReference type="GO" id="GO:0032153">
    <property type="term" value="C:cell division site"/>
    <property type="evidence" value="ECO:0007669"/>
    <property type="project" value="TreeGrafter"/>
</dbReference>
<dbReference type="InterPro" id="IPR001182">
    <property type="entry name" value="FtsW/RodA"/>
</dbReference>
<evidence type="ECO:0000256" key="4">
    <source>
        <dbReference type="ARBA" id="ARBA00022679"/>
    </source>
</evidence>
<evidence type="ECO:0000313" key="12">
    <source>
        <dbReference type="EMBL" id="SHH99422.1"/>
    </source>
</evidence>
<evidence type="ECO:0000256" key="9">
    <source>
        <dbReference type="ARBA" id="ARBA00023136"/>
    </source>
</evidence>
<feature type="transmembrane region" description="Helical" evidence="11">
    <location>
        <begin position="78"/>
        <end position="95"/>
    </location>
</feature>
<reference evidence="12 13" key="1">
    <citation type="submission" date="2016-11" db="EMBL/GenBank/DDBJ databases">
        <authorList>
            <person name="Jaros S."/>
            <person name="Januszkiewicz K."/>
            <person name="Wedrychowicz H."/>
        </authorList>
    </citation>
    <scope>NUCLEOTIDE SEQUENCE [LARGE SCALE GENOMIC DNA]</scope>
    <source>
        <strain evidence="12 13">DSM 6191</strain>
    </source>
</reference>
<feature type="transmembrane region" description="Helical" evidence="11">
    <location>
        <begin position="164"/>
        <end position="182"/>
    </location>
</feature>
<keyword evidence="7" id="KW-0573">Peptidoglycan synthesis</keyword>
<dbReference type="EMBL" id="FQXU01000005">
    <property type="protein sequence ID" value="SHH99422.1"/>
    <property type="molecule type" value="Genomic_DNA"/>
</dbReference>
<dbReference type="NCBIfam" id="TIGR02210">
    <property type="entry name" value="rodA_shape"/>
    <property type="match status" value="1"/>
</dbReference>
<evidence type="ECO:0000256" key="7">
    <source>
        <dbReference type="ARBA" id="ARBA00022984"/>
    </source>
</evidence>
<keyword evidence="8 11" id="KW-1133">Transmembrane helix</keyword>
<evidence type="ECO:0000256" key="10">
    <source>
        <dbReference type="ARBA" id="ARBA00023316"/>
    </source>
</evidence>
<dbReference type="GO" id="GO:0015648">
    <property type="term" value="F:lipid-linked peptidoglycan transporter activity"/>
    <property type="evidence" value="ECO:0007669"/>
    <property type="project" value="TreeGrafter"/>
</dbReference>
<dbReference type="GO" id="GO:0016757">
    <property type="term" value="F:glycosyltransferase activity"/>
    <property type="evidence" value="ECO:0007669"/>
    <property type="project" value="UniProtKB-KW"/>
</dbReference>